<dbReference type="EMBL" id="VFQX01000072">
    <property type="protein sequence ID" value="KAF0971910.1"/>
    <property type="molecule type" value="Genomic_DNA"/>
</dbReference>
<dbReference type="GeneID" id="68116821"/>
<dbReference type="VEuPathDB" id="AmoebaDB:NF0050470"/>
<evidence type="ECO:0000313" key="2">
    <source>
        <dbReference type="Proteomes" id="UP000444721"/>
    </source>
</evidence>
<dbReference type="AlphaFoldDB" id="A0A6A5BCV3"/>
<organism evidence="1 2">
    <name type="scientific">Naegleria fowleri</name>
    <name type="common">Brain eating amoeba</name>
    <dbReference type="NCBI Taxonomy" id="5763"/>
    <lineage>
        <taxon>Eukaryota</taxon>
        <taxon>Discoba</taxon>
        <taxon>Heterolobosea</taxon>
        <taxon>Tetramitia</taxon>
        <taxon>Eutetramitia</taxon>
        <taxon>Vahlkampfiidae</taxon>
        <taxon>Naegleria</taxon>
    </lineage>
</organism>
<keyword evidence="2" id="KW-1185">Reference proteome</keyword>
<gene>
    <name evidence="1" type="ORF">FDP41_009606</name>
</gene>
<sequence length="359" mass="41365">MPLILIDFVPSSRHNSFQDHCLHLFEKLSQKLVKGRERVPRAFSRAFQLVHTIDKIALPSVSTFDVATAFEFDMYLKHPSEVKISYHHACIIISDSGNQRMLFFDLMSKKFIFSLNIESCHFCVQENYDQMEHDALLLISSKMFLWNYCMKCDLQFLLQNSKSKDSIDDSKLVEKNCLWKSQSLSNVTGICVSRTYAFISELVSKTIYVLNLSSGLVVQTISLEGSPFRSDVIFDSSLFYVIEQKDEKSRDYRIKIFFLEKNDLRSPPKWKIVKSFGDMREGKVNSPKGICILDKREGSEFLLSSTTTTTTLQKNRIQIFRFGRCVKSFTTVKGLSGICLNEFTGELLVCHTREVSIYK</sequence>
<proteinExistence type="predicted"/>
<dbReference type="RefSeq" id="XP_044556625.1">
    <property type="nucleotide sequence ID" value="XM_044713582.1"/>
</dbReference>
<comment type="caution">
    <text evidence="1">The sequence shown here is derived from an EMBL/GenBank/DDBJ whole genome shotgun (WGS) entry which is preliminary data.</text>
</comment>
<dbReference type="VEuPathDB" id="AmoebaDB:FDP41_009606"/>
<dbReference type="SUPFAM" id="SSF50969">
    <property type="entry name" value="YVTN repeat-like/Quinoprotein amine dehydrogenase"/>
    <property type="match status" value="1"/>
</dbReference>
<name>A0A6A5BCV3_NAEFO</name>
<evidence type="ECO:0008006" key="3">
    <source>
        <dbReference type="Google" id="ProtNLM"/>
    </source>
</evidence>
<dbReference type="InterPro" id="IPR011044">
    <property type="entry name" value="Quino_amine_DH_bsu"/>
</dbReference>
<evidence type="ECO:0000313" key="1">
    <source>
        <dbReference type="EMBL" id="KAF0971910.1"/>
    </source>
</evidence>
<dbReference type="Proteomes" id="UP000444721">
    <property type="component" value="Unassembled WGS sequence"/>
</dbReference>
<protein>
    <recommendedName>
        <fullName evidence="3">CNH domain-containing protein</fullName>
    </recommendedName>
</protein>
<dbReference type="VEuPathDB" id="AmoebaDB:NfTy_086770"/>
<accession>A0A6A5BCV3</accession>
<reference evidence="1 2" key="1">
    <citation type="journal article" date="2019" name="Sci. Rep.">
        <title>Nanopore sequencing improves the draft genome of the human pathogenic amoeba Naegleria fowleri.</title>
        <authorList>
            <person name="Liechti N."/>
            <person name="Schurch N."/>
            <person name="Bruggmann R."/>
            <person name="Wittwer M."/>
        </authorList>
    </citation>
    <scope>NUCLEOTIDE SEQUENCE [LARGE SCALE GENOMIC DNA]</scope>
    <source>
        <strain evidence="1 2">ATCC 30894</strain>
    </source>
</reference>